<evidence type="ECO:0000256" key="1">
    <source>
        <dbReference type="SAM" id="MobiDB-lite"/>
    </source>
</evidence>
<feature type="transmembrane region" description="Helical" evidence="2">
    <location>
        <begin position="110"/>
        <end position="135"/>
    </location>
</feature>
<evidence type="ECO:0000256" key="2">
    <source>
        <dbReference type="SAM" id="Phobius"/>
    </source>
</evidence>
<organism evidence="4 5">
    <name type="scientific">Alloscardovia macacae</name>
    <dbReference type="NCBI Taxonomy" id="1160091"/>
    <lineage>
        <taxon>Bacteria</taxon>
        <taxon>Bacillati</taxon>
        <taxon>Actinomycetota</taxon>
        <taxon>Actinomycetes</taxon>
        <taxon>Bifidobacteriales</taxon>
        <taxon>Bifidobacteriaceae</taxon>
        <taxon>Alloscardovia</taxon>
    </lineage>
</organism>
<accession>A0A1Y2SW65</accession>
<sequence length="403" mass="43059">MVDNVDLNDLEDFDDLDDIDEVLNPQRAAQKNGGVKRPRRLKSPIRAKEESFAQTAEAGESTPVESAPAPSSPAPSAPAPEQSVQSAKSAQRLDRGSDEYLAAHPRISSVIASAVLSVLGLLASASVFYVGVWTLTGQYFDSWMWSQMAQIYPSFERYVPVIFTDSHWIIGVSVGMIVAAFAFAIARKRFWTAGTMIVFMIVAFGSSFILKRVLPRPVLDSFIPDPANSAPSGHTAFTMIAGVLLVMAVPRVLRALTTLWAMIFSTAVGVMVIYDGWHRPTDALTAILLVGALGLLAMAFTRASGMDEPGTRKSSISVQITSTVLIVAGLCASAYGTYIVSQLYSLVQYRPEALAVSGVQATLALILGQSAAVFGCLLAVRHATAAPLTRQGVMGAPPVPPRQ</sequence>
<dbReference type="OrthoDB" id="3240395at2"/>
<keyword evidence="2" id="KW-1133">Transmembrane helix</keyword>
<feature type="transmembrane region" description="Helical" evidence="2">
    <location>
        <begin position="316"/>
        <end position="338"/>
    </location>
</feature>
<comment type="caution">
    <text evidence="4">The sequence shown here is derived from an EMBL/GenBank/DDBJ whole genome shotgun (WGS) entry which is preliminary data.</text>
</comment>
<feature type="region of interest" description="Disordered" evidence="1">
    <location>
        <begin position="24"/>
        <end position="90"/>
    </location>
</feature>
<name>A0A1Y2SW65_9BIFI</name>
<proteinExistence type="predicted"/>
<dbReference type="InterPro" id="IPR000326">
    <property type="entry name" value="PAP2/HPO"/>
</dbReference>
<protein>
    <recommendedName>
        <fullName evidence="3">Phosphatidic acid phosphatase type 2/haloperoxidase domain-containing protein</fullName>
    </recommendedName>
</protein>
<dbReference type="EMBL" id="NEKC01000003">
    <property type="protein sequence ID" value="OTA29816.1"/>
    <property type="molecule type" value="Genomic_DNA"/>
</dbReference>
<dbReference type="Proteomes" id="UP000243540">
    <property type="component" value="Unassembled WGS sequence"/>
</dbReference>
<feature type="transmembrane region" description="Helical" evidence="2">
    <location>
        <begin position="283"/>
        <end position="304"/>
    </location>
</feature>
<evidence type="ECO:0000313" key="4">
    <source>
        <dbReference type="EMBL" id="OTA29816.1"/>
    </source>
</evidence>
<dbReference type="Pfam" id="PF01569">
    <property type="entry name" value="PAP2"/>
    <property type="match status" value="1"/>
</dbReference>
<dbReference type="Gene3D" id="1.20.144.10">
    <property type="entry name" value="Phosphatidic acid phosphatase type 2/haloperoxidase"/>
    <property type="match status" value="1"/>
</dbReference>
<gene>
    <name evidence="4" type="ORF">B9T39_01680</name>
</gene>
<feature type="transmembrane region" description="Helical" evidence="2">
    <location>
        <begin position="358"/>
        <end position="380"/>
    </location>
</feature>
<dbReference type="AlphaFoldDB" id="A0A1Y2SW65"/>
<keyword evidence="2" id="KW-0472">Membrane</keyword>
<reference evidence="4 5" key="1">
    <citation type="submission" date="2017-04" db="EMBL/GenBank/DDBJ databases">
        <title>Draft genome sequences of Alloscardovia macacae UMA81211 and UMA81212 isolated from the feces of a rhesus macaque (Macaca mulatta).</title>
        <authorList>
            <person name="Albert K."/>
            <person name="Sela D.A."/>
        </authorList>
    </citation>
    <scope>NUCLEOTIDE SEQUENCE [LARGE SCALE GENOMIC DNA]</scope>
    <source>
        <strain evidence="4 5">UMA81212</strain>
    </source>
</reference>
<evidence type="ECO:0000259" key="3">
    <source>
        <dbReference type="Pfam" id="PF01569"/>
    </source>
</evidence>
<feature type="transmembrane region" description="Helical" evidence="2">
    <location>
        <begin position="230"/>
        <end position="249"/>
    </location>
</feature>
<feature type="transmembrane region" description="Helical" evidence="2">
    <location>
        <begin position="193"/>
        <end position="210"/>
    </location>
</feature>
<feature type="transmembrane region" description="Helical" evidence="2">
    <location>
        <begin position="256"/>
        <end position="277"/>
    </location>
</feature>
<feature type="transmembrane region" description="Helical" evidence="2">
    <location>
        <begin position="168"/>
        <end position="186"/>
    </location>
</feature>
<dbReference type="STRING" id="1160091.B9T39_01680"/>
<feature type="compositionally biased region" description="Basic residues" evidence="1">
    <location>
        <begin position="34"/>
        <end position="45"/>
    </location>
</feature>
<dbReference type="RefSeq" id="WP_086106102.1">
    <property type="nucleotide sequence ID" value="NZ_NEKB01000009.1"/>
</dbReference>
<evidence type="ECO:0000313" key="5">
    <source>
        <dbReference type="Proteomes" id="UP000243540"/>
    </source>
</evidence>
<dbReference type="InterPro" id="IPR036938">
    <property type="entry name" value="PAP2/HPO_sf"/>
</dbReference>
<keyword evidence="2" id="KW-0812">Transmembrane</keyword>
<feature type="domain" description="Phosphatidic acid phosphatase type 2/haloperoxidase" evidence="3">
    <location>
        <begin position="196"/>
        <end position="302"/>
    </location>
</feature>
<dbReference type="SUPFAM" id="SSF48317">
    <property type="entry name" value="Acid phosphatase/Vanadium-dependent haloperoxidase"/>
    <property type="match status" value="1"/>
</dbReference>